<evidence type="ECO:0000313" key="2">
    <source>
        <dbReference type="Proteomes" id="UP000318081"/>
    </source>
</evidence>
<name>A0ABX5XR11_9BACT</name>
<dbReference type="RefSeq" id="WP_145212700.1">
    <property type="nucleotide sequence ID" value="NZ_CP036432.1"/>
</dbReference>
<dbReference type="Proteomes" id="UP000318081">
    <property type="component" value="Chromosome"/>
</dbReference>
<accession>A0ABX5XR11</accession>
<protein>
    <recommendedName>
        <fullName evidence="3">DUF1570 domain-containing protein</fullName>
    </recommendedName>
</protein>
<proteinExistence type="predicted"/>
<dbReference type="Gene3D" id="2.60.120.430">
    <property type="entry name" value="Galactose-binding lectin"/>
    <property type="match status" value="1"/>
</dbReference>
<dbReference type="EMBL" id="CP036432">
    <property type="protein sequence ID" value="QDV84442.1"/>
    <property type="molecule type" value="Genomic_DNA"/>
</dbReference>
<evidence type="ECO:0008006" key="3">
    <source>
        <dbReference type="Google" id="ProtNLM"/>
    </source>
</evidence>
<organism evidence="1 2">
    <name type="scientific">Stieleria magnilauensis</name>
    <dbReference type="NCBI Taxonomy" id="2527963"/>
    <lineage>
        <taxon>Bacteria</taxon>
        <taxon>Pseudomonadati</taxon>
        <taxon>Planctomycetota</taxon>
        <taxon>Planctomycetia</taxon>
        <taxon>Pirellulales</taxon>
        <taxon>Pirellulaceae</taxon>
        <taxon>Stieleria</taxon>
    </lineage>
</organism>
<reference evidence="1 2" key="1">
    <citation type="submission" date="2019-02" db="EMBL/GenBank/DDBJ databases">
        <title>Deep-cultivation of Planctomycetes and their phenomic and genomic characterization uncovers novel biology.</title>
        <authorList>
            <person name="Wiegand S."/>
            <person name="Jogler M."/>
            <person name="Boedeker C."/>
            <person name="Pinto D."/>
            <person name="Vollmers J."/>
            <person name="Rivas-Marin E."/>
            <person name="Kohn T."/>
            <person name="Peeters S.H."/>
            <person name="Heuer A."/>
            <person name="Rast P."/>
            <person name="Oberbeckmann S."/>
            <person name="Bunk B."/>
            <person name="Jeske O."/>
            <person name="Meyerdierks A."/>
            <person name="Storesund J.E."/>
            <person name="Kallscheuer N."/>
            <person name="Luecker S."/>
            <person name="Lage O.M."/>
            <person name="Pohl T."/>
            <person name="Merkel B.J."/>
            <person name="Hornburger P."/>
            <person name="Mueller R.-W."/>
            <person name="Bruemmer F."/>
            <person name="Labrenz M."/>
            <person name="Spormann A.M."/>
            <person name="Op den Camp H."/>
            <person name="Overmann J."/>
            <person name="Amann R."/>
            <person name="Jetten M.S.M."/>
            <person name="Mascher T."/>
            <person name="Medema M.H."/>
            <person name="Devos D.P."/>
            <person name="Kaster A.-K."/>
            <person name="Ovreas L."/>
            <person name="Rohde M."/>
            <person name="Galperin M.Y."/>
            <person name="Jogler C."/>
        </authorList>
    </citation>
    <scope>NUCLEOTIDE SEQUENCE [LARGE SCALE GENOMIC DNA]</scope>
    <source>
        <strain evidence="1 2">TBK1r</strain>
    </source>
</reference>
<sequence length="458" mass="51922">MVSFFEDRLVHVEGCSDPAPVGVLPRKLAMQMRARCRSGILTLIAMIGIAAQSATVASAQTPPPMQVVEGKHIVLKSDSGSRESLVELAESYDAAVPQWERFWQLPPGTLDRWRVDAFVMADPQRFRDSGDLPPDLSFPFGYAIDSNIWVIRQKSDYYTRHLLLHEGVHALAIELFGGTGPSWFAEGLAEMLSVHRGTGRQVEVNVVPESTQLVPYWGRFKLLSQRRDEQRIPTLDAVLQYPPDLKSDVESYGWSWVAAMLLTEYPEYRPAVLAEAKNGSLRTVAFSTAFKRRLSQQWPIVQARWRMLTNTIDYGFDWSRERIDLAIRDKLWRGNPIETTIQADRGWQSVGVRFAPGMRVNVSPRGRCSLDDDPKPWISEPPGVTIHYANDRPLGQLLVCVLPNKTDEQRQLEPLLIRSVESDTEIIIDEHCWLLFRINDDLGDLGNNRGGYTVSIRR</sequence>
<keyword evidence="2" id="KW-1185">Reference proteome</keyword>
<gene>
    <name evidence="1" type="ORF">TBK1r_33870</name>
</gene>
<evidence type="ECO:0000313" key="1">
    <source>
        <dbReference type="EMBL" id="QDV84442.1"/>
    </source>
</evidence>